<dbReference type="InterPro" id="IPR001878">
    <property type="entry name" value="Znf_CCHC"/>
</dbReference>
<reference evidence="2" key="1">
    <citation type="submission" date="2014-09" db="EMBL/GenBank/DDBJ databases">
        <authorList>
            <person name="Magalhaes I.L.F."/>
            <person name="Oliveira U."/>
            <person name="Santos F.R."/>
            <person name="Vidigal T.H.D.A."/>
            <person name="Brescovit A.D."/>
            <person name="Santos A.J."/>
        </authorList>
    </citation>
    <scope>NUCLEOTIDE SEQUENCE</scope>
    <source>
        <tissue evidence="2">Shoot tissue taken approximately 20 cm above the soil surface</tissue>
    </source>
</reference>
<sequence length="52" mass="6192">MTRREAEVVAMVMLKDAKTKARYKYYNCQEYGHFAWECPKKDKEEKALFAQG</sequence>
<evidence type="ECO:0000313" key="2">
    <source>
        <dbReference type="EMBL" id="JAE26054.1"/>
    </source>
</evidence>
<name>A0A0A9GRL7_ARUDO</name>
<accession>A0A0A9GRL7</accession>
<proteinExistence type="predicted"/>
<dbReference type="InterPro" id="IPR036875">
    <property type="entry name" value="Znf_CCHC_sf"/>
</dbReference>
<dbReference type="Pfam" id="PF00098">
    <property type="entry name" value="zf-CCHC"/>
    <property type="match status" value="1"/>
</dbReference>
<evidence type="ECO:0000259" key="1">
    <source>
        <dbReference type="Pfam" id="PF00098"/>
    </source>
</evidence>
<feature type="domain" description="CCHC-type" evidence="1">
    <location>
        <begin position="26"/>
        <end position="40"/>
    </location>
</feature>
<dbReference type="GO" id="GO:0003676">
    <property type="term" value="F:nucleic acid binding"/>
    <property type="evidence" value="ECO:0007669"/>
    <property type="project" value="InterPro"/>
</dbReference>
<dbReference type="SUPFAM" id="SSF57756">
    <property type="entry name" value="Retrovirus zinc finger-like domains"/>
    <property type="match status" value="1"/>
</dbReference>
<dbReference type="AlphaFoldDB" id="A0A0A9GRL7"/>
<dbReference type="GO" id="GO:0008270">
    <property type="term" value="F:zinc ion binding"/>
    <property type="evidence" value="ECO:0007669"/>
    <property type="project" value="InterPro"/>
</dbReference>
<dbReference type="Gene3D" id="4.10.60.10">
    <property type="entry name" value="Zinc finger, CCHC-type"/>
    <property type="match status" value="1"/>
</dbReference>
<reference evidence="2" key="2">
    <citation type="journal article" date="2015" name="Data Brief">
        <title>Shoot transcriptome of the giant reed, Arundo donax.</title>
        <authorList>
            <person name="Barrero R.A."/>
            <person name="Guerrero F.D."/>
            <person name="Moolhuijzen P."/>
            <person name="Goolsby J.A."/>
            <person name="Tidwell J."/>
            <person name="Bellgard S.E."/>
            <person name="Bellgard M.I."/>
        </authorList>
    </citation>
    <scope>NUCLEOTIDE SEQUENCE</scope>
    <source>
        <tissue evidence="2">Shoot tissue taken approximately 20 cm above the soil surface</tissue>
    </source>
</reference>
<organism evidence="2">
    <name type="scientific">Arundo donax</name>
    <name type="common">Giant reed</name>
    <name type="synonym">Donax arundinaceus</name>
    <dbReference type="NCBI Taxonomy" id="35708"/>
    <lineage>
        <taxon>Eukaryota</taxon>
        <taxon>Viridiplantae</taxon>
        <taxon>Streptophyta</taxon>
        <taxon>Embryophyta</taxon>
        <taxon>Tracheophyta</taxon>
        <taxon>Spermatophyta</taxon>
        <taxon>Magnoliopsida</taxon>
        <taxon>Liliopsida</taxon>
        <taxon>Poales</taxon>
        <taxon>Poaceae</taxon>
        <taxon>PACMAD clade</taxon>
        <taxon>Arundinoideae</taxon>
        <taxon>Arundineae</taxon>
        <taxon>Arundo</taxon>
    </lineage>
</organism>
<protein>
    <recommendedName>
        <fullName evidence="1">CCHC-type domain-containing protein</fullName>
    </recommendedName>
</protein>
<dbReference type="EMBL" id="GBRH01171842">
    <property type="protein sequence ID" value="JAE26054.1"/>
    <property type="molecule type" value="Transcribed_RNA"/>
</dbReference>